<dbReference type="EMBL" id="MDGM01000012">
    <property type="protein sequence ID" value="PIB24258.1"/>
    <property type="molecule type" value="Genomic_DNA"/>
</dbReference>
<feature type="chain" id="PRO_5013962569" description="Fe/B12 periplasmic-binding domain-containing protein" evidence="1">
    <location>
        <begin position="22"/>
        <end position="282"/>
    </location>
</feature>
<gene>
    <name evidence="3" type="ORF">BFP76_03280</name>
</gene>
<comment type="caution">
    <text evidence="3">The sequence shown here is derived from an EMBL/GenBank/DDBJ whole genome shotgun (WGS) entry which is preliminary data.</text>
</comment>
<evidence type="ECO:0000256" key="1">
    <source>
        <dbReference type="SAM" id="SignalP"/>
    </source>
</evidence>
<name>A0A2G5K400_9RHOB</name>
<dbReference type="PANTHER" id="PTHR30535">
    <property type="entry name" value="VITAMIN B12-BINDING PROTEIN"/>
    <property type="match status" value="1"/>
</dbReference>
<dbReference type="PANTHER" id="PTHR30535:SF4">
    <property type="entry name" value="HEMIN-BINDING PERIPLASMIC PROTEIN HMUT"/>
    <property type="match status" value="1"/>
</dbReference>
<keyword evidence="4" id="KW-1185">Reference proteome</keyword>
<proteinExistence type="predicted"/>
<dbReference type="PROSITE" id="PS50983">
    <property type="entry name" value="FE_B12_PBP"/>
    <property type="match status" value="1"/>
</dbReference>
<dbReference type="Pfam" id="PF01497">
    <property type="entry name" value="Peripla_BP_2"/>
    <property type="match status" value="1"/>
</dbReference>
<reference evidence="3 4" key="1">
    <citation type="submission" date="2016-08" db="EMBL/GenBank/DDBJ databases">
        <title>Draft genome of Amylibacter sp. strain 4G11.</title>
        <authorList>
            <person name="Wong S.-K."/>
            <person name="Hamasaki K."/>
            <person name="Yoshizawa S."/>
        </authorList>
    </citation>
    <scope>NUCLEOTIDE SEQUENCE [LARGE SCALE GENOMIC DNA]</scope>
    <source>
        <strain evidence="3 4">4G11</strain>
    </source>
</reference>
<evidence type="ECO:0000313" key="4">
    <source>
        <dbReference type="Proteomes" id="UP000231516"/>
    </source>
</evidence>
<keyword evidence="1" id="KW-0732">Signal</keyword>
<dbReference type="InterPro" id="IPR002491">
    <property type="entry name" value="ABC_transptr_periplasmic_BD"/>
</dbReference>
<dbReference type="RefSeq" id="WP_099592549.1">
    <property type="nucleotide sequence ID" value="NZ_MDGM01000012.1"/>
</dbReference>
<accession>A0A2G5K400</accession>
<dbReference type="AlphaFoldDB" id="A0A2G5K400"/>
<protein>
    <recommendedName>
        <fullName evidence="2">Fe/B12 periplasmic-binding domain-containing protein</fullName>
    </recommendedName>
</protein>
<dbReference type="InterPro" id="IPR050902">
    <property type="entry name" value="ABC_Transporter_SBP"/>
</dbReference>
<dbReference type="OrthoDB" id="9797736at2"/>
<feature type="signal peptide" evidence="1">
    <location>
        <begin position="1"/>
        <end position="21"/>
    </location>
</feature>
<feature type="domain" description="Fe/B12 periplasmic-binding" evidence="2">
    <location>
        <begin position="26"/>
        <end position="282"/>
    </location>
</feature>
<sequence>MKLLTHFMLIGALAIAGASHAQDYKRIASAGGDITEIIYGLGAGDRVIAVDSTSGYPAAVKDKAQIGYVRGLSAEGVLSIAPDLLIGADDMGPPNVIDNLRAANLDVAIAPLGQGGDRVVTKIKFVGETLGLQTRADELIADYSAKMAALADQVDALKTKPRVLFILSMRDGAPIVGGAETSANDIIELAGGVNVGEGFSGWKPMNSEALIAANPDVIVMSASHAENMGDDGAVLDRADIKLTNAGKAENLVKMDAMLLLGFGPRTPTAVAELMHHIHPHSH</sequence>
<organism evidence="3 4">
    <name type="scientific">Paramylibacter kogurei</name>
    <dbReference type="NCBI Taxonomy" id="1889778"/>
    <lineage>
        <taxon>Bacteria</taxon>
        <taxon>Pseudomonadati</taxon>
        <taxon>Pseudomonadota</taxon>
        <taxon>Alphaproteobacteria</taxon>
        <taxon>Rhodobacterales</taxon>
        <taxon>Paracoccaceae</taxon>
        <taxon>Paramylibacter</taxon>
    </lineage>
</organism>
<evidence type="ECO:0000259" key="2">
    <source>
        <dbReference type="PROSITE" id="PS50983"/>
    </source>
</evidence>
<evidence type="ECO:0000313" key="3">
    <source>
        <dbReference type="EMBL" id="PIB24258.1"/>
    </source>
</evidence>
<dbReference type="SUPFAM" id="SSF53807">
    <property type="entry name" value="Helical backbone' metal receptor"/>
    <property type="match status" value="1"/>
</dbReference>
<dbReference type="Gene3D" id="3.40.50.1980">
    <property type="entry name" value="Nitrogenase molybdenum iron protein domain"/>
    <property type="match status" value="2"/>
</dbReference>
<dbReference type="Proteomes" id="UP000231516">
    <property type="component" value="Unassembled WGS sequence"/>
</dbReference>